<keyword evidence="4" id="KW-1185">Reference proteome</keyword>
<feature type="chain" id="PRO_5046576775" evidence="2">
    <location>
        <begin position="19"/>
        <end position="215"/>
    </location>
</feature>
<evidence type="ECO:0000313" key="4">
    <source>
        <dbReference type="Proteomes" id="UP000637628"/>
    </source>
</evidence>
<keyword evidence="2" id="KW-0732">Signal</keyword>
<feature type="signal peptide" evidence="2">
    <location>
        <begin position="1"/>
        <end position="18"/>
    </location>
</feature>
<reference evidence="3 4" key="1">
    <citation type="submission" date="2021-01" db="EMBL/GenBank/DDBJ databases">
        <title>Whole genome shotgun sequence of Actinoplanes durhamensis NBRC 14914.</title>
        <authorList>
            <person name="Komaki H."/>
            <person name="Tamura T."/>
        </authorList>
    </citation>
    <scope>NUCLEOTIDE SEQUENCE [LARGE SCALE GENOMIC DNA]</scope>
    <source>
        <strain evidence="3 4">NBRC 14914</strain>
    </source>
</reference>
<accession>A0ABQ3YVU2</accession>
<evidence type="ECO:0000256" key="1">
    <source>
        <dbReference type="SAM" id="MobiDB-lite"/>
    </source>
</evidence>
<organism evidence="3 4">
    <name type="scientific">Paractinoplanes durhamensis</name>
    <dbReference type="NCBI Taxonomy" id="113563"/>
    <lineage>
        <taxon>Bacteria</taxon>
        <taxon>Bacillati</taxon>
        <taxon>Actinomycetota</taxon>
        <taxon>Actinomycetes</taxon>
        <taxon>Micromonosporales</taxon>
        <taxon>Micromonosporaceae</taxon>
        <taxon>Paractinoplanes</taxon>
    </lineage>
</organism>
<evidence type="ECO:0000313" key="3">
    <source>
        <dbReference type="EMBL" id="GIE01693.1"/>
    </source>
</evidence>
<feature type="compositionally biased region" description="Pro residues" evidence="1">
    <location>
        <begin position="158"/>
        <end position="174"/>
    </location>
</feature>
<dbReference type="EMBL" id="BOML01000025">
    <property type="protein sequence ID" value="GIE01693.1"/>
    <property type="molecule type" value="Genomic_DNA"/>
</dbReference>
<gene>
    <name evidence="3" type="ORF">Adu01nite_30430</name>
</gene>
<comment type="caution">
    <text evidence="3">The sequence shown here is derived from an EMBL/GenBank/DDBJ whole genome shotgun (WGS) entry which is preliminary data.</text>
</comment>
<sequence>MAAAVPAILLVVGSAAYAAGAVLHGKGELVNQPLTGDLQVLDVQLEPQLVPGVASNLIVKVRNRSASHVIADRVRLVSPLRDAKPAGCLSAVSGPLLNPAGVLLYGAQQRLDIGPGITGEVVLPAALRLAAKAKNGCGFRVDVDIQAIAIPDRSLPPTTFPTSPPTTDPTPPTFPTIDPDPSDTDLPGTTPPTVPPTPPATPSWACDEFDPTCSG</sequence>
<name>A0ABQ3YVU2_9ACTN</name>
<feature type="compositionally biased region" description="Pro residues" evidence="1">
    <location>
        <begin position="189"/>
        <end position="201"/>
    </location>
</feature>
<dbReference type="Proteomes" id="UP000637628">
    <property type="component" value="Unassembled WGS sequence"/>
</dbReference>
<evidence type="ECO:0000256" key="2">
    <source>
        <dbReference type="SAM" id="SignalP"/>
    </source>
</evidence>
<feature type="compositionally biased region" description="Low complexity" evidence="1">
    <location>
        <begin position="175"/>
        <end position="188"/>
    </location>
</feature>
<protein>
    <submittedName>
        <fullName evidence="3">Uncharacterized protein</fullName>
    </submittedName>
</protein>
<proteinExistence type="predicted"/>
<feature type="region of interest" description="Disordered" evidence="1">
    <location>
        <begin position="153"/>
        <end position="215"/>
    </location>
</feature>